<dbReference type="Pfam" id="PF07690">
    <property type="entry name" value="MFS_1"/>
    <property type="match status" value="1"/>
</dbReference>
<keyword evidence="10" id="KW-1185">Reference proteome</keyword>
<feature type="transmembrane region" description="Helical" evidence="7">
    <location>
        <begin position="360"/>
        <end position="386"/>
    </location>
</feature>
<dbReference type="OrthoDB" id="4172724at2"/>
<feature type="transmembrane region" description="Helical" evidence="7">
    <location>
        <begin position="15"/>
        <end position="39"/>
    </location>
</feature>
<keyword evidence="5 7" id="KW-1133">Transmembrane helix</keyword>
<keyword evidence="2" id="KW-0813">Transport</keyword>
<evidence type="ECO:0000256" key="7">
    <source>
        <dbReference type="SAM" id="Phobius"/>
    </source>
</evidence>
<feature type="transmembrane region" description="Helical" evidence="7">
    <location>
        <begin position="307"/>
        <end position="327"/>
    </location>
</feature>
<dbReference type="EMBL" id="FQVN01000004">
    <property type="protein sequence ID" value="SHF66357.1"/>
    <property type="molecule type" value="Genomic_DNA"/>
</dbReference>
<keyword evidence="6 7" id="KW-0472">Membrane</keyword>
<keyword evidence="4 7" id="KW-0812">Transmembrane</keyword>
<comment type="subcellular location">
    <subcellularLocation>
        <location evidence="1">Cell membrane</location>
        <topology evidence="1">Multi-pass membrane protein</topology>
    </subcellularLocation>
</comment>
<dbReference type="Gene3D" id="1.20.1250.20">
    <property type="entry name" value="MFS general substrate transporter like domains"/>
    <property type="match status" value="1"/>
</dbReference>
<dbReference type="CDD" id="cd17321">
    <property type="entry name" value="MFS_MMR_MDR_like"/>
    <property type="match status" value="1"/>
</dbReference>
<dbReference type="AlphaFoldDB" id="A0A1M5DHB2"/>
<feature type="transmembrane region" description="Helical" evidence="7">
    <location>
        <begin position="204"/>
        <end position="225"/>
    </location>
</feature>
<feature type="transmembrane region" description="Helical" evidence="7">
    <location>
        <begin position="59"/>
        <end position="76"/>
    </location>
</feature>
<dbReference type="PANTHER" id="PTHR42718">
    <property type="entry name" value="MAJOR FACILITATOR SUPERFAMILY MULTIDRUG TRANSPORTER MFSC"/>
    <property type="match status" value="1"/>
</dbReference>
<dbReference type="GO" id="GO:0022857">
    <property type="term" value="F:transmembrane transporter activity"/>
    <property type="evidence" value="ECO:0007669"/>
    <property type="project" value="InterPro"/>
</dbReference>
<dbReference type="PROSITE" id="PS50850">
    <property type="entry name" value="MFS"/>
    <property type="match status" value="1"/>
</dbReference>
<proteinExistence type="predicted"/>
<dbReference type="RefSeq" id="WP_073483515.1">
    <property type="nucleotide sequence ID" value="NZ_FQVN01000004.1"/>
</dbReference>
<reference evidence="9 10" key="1">
    <citation type="submission" date="2016-11" db="EMBL/GenBank/DDBJ databases">
        <authorList>
            <person name="Jaros S."/>
            <person name="Januszkiewicz K."/>
            <person name="Wedrychowicz H."/>
        </authorList>
    </citation>
    <scope>NUCLEOTIDE SEQUENCE [LARGE SCALE GENOMIC DNA]</scope>
    <source>
        <strain evidence="9 10">DSM 44523</strain>
    </source>
</reference>
<dbReference type="Gene3D" id="1.20.1720.10">
    <property type="entry name" value="Multidrug resistance protein D"/>
    <property type="match status" value="1"/>
</dbReference>
<name>A0A1M5DHB2_STRHI</name>
<dbReference type="InterPro" id="IPR011701">
    <property type="entry name" value="MFS"/>
</dbReference>
<dbReference type="SUPFAM" id="SSF103473">
    <property type="entry name" value="MFS general substrate transporter"/>
    <property type="match status" value="1"/>
</dbReference>
<feature type="transmembrane region" description="Helical" evidence="7">
    <location>
        <begin position="168"/>
        <end position="192"/>
    </location>
</feature>
<protein>
    <submittedName>
        <fullName evidence="9">MFS transporter, DHA2 family, multidrug resistance protein</fullName>
    </submittedName>
</protein>
<evidence type="ECO:0000256" key="5">
    <source>
        <dbReference type="ARBA" id="ARBA00022989"/>
    </source>
</evidence>
<dbReference type="GO" id="GO:0005886">
    <property type="term" value="C:plasma membrane"/>
    <property type="evidence" value="ECO:0007669"/>
    <property type="project" value="UniProtKB-SubCell"/>
</dbReference>
<feature type="transmembrane region" description="Helical" evidence="7">
    <location>
        <begin position="108"/>
        <end position="129"/>
    </location>
</feature>
<evidence type="ECO:0000256" key="2">
    <source>
        <dbReference type="ARBA" id="ARBA00022448"/>
    </source>
</evidence>
<evidence type="ECO:0000256" key="6">
    <source>
        <dbReference type="ARBA" id="ARBA00023136"/>
    </source>
</evidence>
<accession>A0A1M5DHB2</accession>
<dbReference type="InterPro" id="IPR036259">
    <property type="entry name" value="MFS_trans_sf"/>
</dbReference>
<evidence type="ECO:0000256" key="1">
    <source>
        <dbReference type="ARBA" id="ARBA00004651"/>
    </source>
</evidence>
<gene>
    <name evidence="9" type="ORF">SAMN05444320_104456</name>
</gene>
<dbReference type="Proteomes" id="UP000184501">
    <property type="component" value="Unassembled WGS sequence"/>
</dbReference>
<sequence>MIANTGGATARRRAWAGLAVLVLPVLVISLDVTVLYLALPAVSAALRPSATELLWIVDVYPFLLAGLLITMGAVGDRIGRRRLLLVGAAGFGAASLLAACSTTPGMLIAARALLGIAGATLMPSALALVRHLFPDARQRASAIAVVTAGFAVGAALGPLVGGALLARFWWGSVFLVNVPLMALFLVLGRLLPGDRGEGARRIDLLSAGLSLAAVLLAISAIKALATGGGEAWHPFLTLTAGAAFGVSFALRQRRLAEPMIDPAVVAAPASRVSVGTNVLASFGMVGSALFAGQYLQLVAGESPLAAGLWLLPGAVAAVSGAALASVLARRSRPAVAIGSGLALAAAGFGALALVSVDAAVWPVVLGTALLGVGLTMTLSVTAGLIIASAPPRHAGAAGGVVETSEKLGSASGAAVLGALHAVLYRAGVDAAAPPEAPADAVAAARETLGSALAVAARLSGGAGPALREAATTAFVSGMRVVMLACLVAFAATAVVATVLLRRVPGDSPRP</sequence>
<organism evidence="9 10">
    <name type="scientific">Streptoalloteichus hindustanus</name>
    <dbReference type="NCBI Taxonomy" id="2017"/>
    <lineage>
        <taxon>Bacteria</taxon>
        <taxon>Bacillati</taxon>
        <taxon>Actinomycetota</taxon>
        <taxon>Actinomycetes</taxon>
        <taxon>Pseudonocardiales</taxon>
        <taxon>Pseudonocardiaceae</taxon>
        <taxon>Streptoalloteichus</taxon>
    </lineage>
</organism>
<feature type="transmembrane region" description="Helical" evidence="7">
    <location>
        <begin position="231"/>
        <end position="250"/>
    </location>
</feature>
<evidence type="ECO:0000256" key="3">
    <source>
        <dbReference type="ARBA" id="ARBA00022475"/>
    </source>
</evidence>
<feature type="transmembrane region" description="Helical" evidence="7">
    <location>
        <begin position="141"/>
        <end position="162"/>
    </location>
</feature>
<dbReference type="PANTHER" id="PTHR42718:SF47">
    <property type="entry name" value="METHYL VIOLOGEN RESISTANCE PROTEIN SMVA"/>
    <property type="match status" value="1"/>
</dbReference>
<feature type="domain" description="Major facilitator superfamily (MFS) profile" evidence="8">
    <location>
        <begin position="17"/>
        <end position="508"/>
    </location>
</feature>
<evidence type="ECO:0000313" key="10">
    <source>
        <dbReference type="Proteomes" id="UP000184501"/>
    </source>
</evidence>
<evidence type="ECO:0000259" key="8">
    <source>
        <dbReference type="PROSITE" id="PS50850"/>
    </source>
</evidence>
<dbReference type="STRING" id="2017.SAMN05444320_104456"/>
<feature type="transmembrane region" description="Helical" evidence="7">
    <location>
        <begin position="83"/>
        <end position="102"/>
    </location>
</feature>
<feature type="transmembrane region" description="Helical" evidence="7">
    <location>
        <begin position="480"/>
        <end position="500"/>
    </location>
</feature>
<evidence type="ECO:0000313" key="9">
    <source>
        <dbReference type="EMBL" id="SHF66357.1"/>
    </source>
</evidence>
<dbReference type="InterPro" id="IPR020846">
    <property type="entry name" value="MFS_dom"/>
</dbReference>
<keyword evidence="3" id="KW-1003">Cell membrane</keyword>
<evidence type="ECO:0000256" key="4">
    <source>
        <dbReference type="ARBA" id="ARBA00022692"/>
    </source>
</evidence>
<feature type="transmembrane region" description="Helical" evidence="7">
    <location>
        <begin position="278"/>
        <end position="295"/>
    </location>
</feature>
<feature type="transmembrane region" description="Helical" evidence="7">
    <location>
        <begin position="334"/>
        <end position="354"/>
    </location>
</feature>